<dbReference type="EMBL" id="JAPWTK010000013">
    <property type="protein sequence ID" value="KAJ8959357.1"/>
    <property type="molecule type" value="Genomic_DNA"/>
</dbReference>
<comment type="caution">
    <text evidence="1">The sequence shown here is derived from an EMBL/GenBank/DDBJ whole genome shotgun (WGS) entry which is preliminary data.</text>
</comment>
<accession>A0AAV8Z7Y8</accession>
<organism evidence="1 2">
    <name type="scientific">Aromia moschata</name>
    <dbReference type="NCBI Taxonomy" id="1265417"/>
    <lineage>
        <taxon>Eukaryota</taxon>
        <taxon>Metazoa</taxon>
        <taxon>Ecdysozoa</taxon>
        <taxon>Arthropoda</taxon>
        <taxon>Hexapoda</taxon>
        <taxon>Insecta</taxon>
        <taxon>Pterygota</taxon>
        <taxon>Neoptera</taxon>
        <taxon>Endopterygota</taxon>
        <taxon>Coleoptera</taxon>
        <taxon>Polyphaga</taxon>
        <taxon>Cucujiformia</taxon>
        <taxon>Chrysomeloidea</taxon>
        <taxon>Cerambycidae</taxon>
        <taxon>Cerambycinae</taxon>
        <taxon>Callichromatini</taxon>
        <taxon>Aromia</taxon>
    </lineage>
</organism>
<dbReference type="Gene3D" id="3.40.50.720">
    <property type="entry name" value="NAD(P)-binding Rossmann-like Domain"/>
    <property type="match status" value="1"/>
</dbReference>
<keyword evidence="2" id="KW-1185">Reference proteome</keyword>
<protein>
    <submittedName>
        <fullName evidence="1">Uncharacterized protein</fullName>
    </submittedName>
</protein>
<dbReference type="GO" id="GO:0006693">
    <property type="term" value="P:prostaglandin metabolic process"/>
    <property type="evidence" value="ECO:0007669"/>
    <property type="project" value="TreeGrafter"/>
</dbReference>
<dbReference type="Proteomes" id="UP001162162">
    <property type="component" value="Unassembled WGS sequence"/>
</dbReference>
<dbReference type="AlphaFoldDB" id="A0AAV8Z7Y8"/>
<name>A0AAV8Z7Y8_9CUCU</name>
<reference evidence="1" key="1">
    <citation type="journal article" date="2023" name="Insect Mol. Biol.">
        <title>Genome sequencing provides insights into the evolution of gene families encoding plant cell wall-degrading enzymes in longhorned beetles.</title>
        <authorList>
            <person name="Shin N.R."/>
            <person name="Okamura Y."/>
            <person name="Kirsch R."/>
            <person name="Pauchet Y."/>
        </authorList>
    </citation>
    <scope>NUCLEOTIDE SEQUENCE</scope>
    <source>
        <strain evidence="1">AMC_N1</strain>
    </source>
</reference>
<dbReference type="InterPro" id="IPR011032">
    <property type="entry name" value="GroES-like_sf"/>
</dbReference>
<evidence type="ECO:0000313" key="2">
    <source>
        <dbReference type="Proteomes" id="UP001162162"/>
    </source>
</evidence>
<sequence length="98" mass="11203">MNLFGRISLCGCVSGYNEADPKASVVQIPVLFRQLKMEGFHVTRWIDRWMEGISQNKKWIEEGKLKYKETITEGFDNMFNAFVDMLRGGNIGKAIVKA</sequence>
<dbReference type="PANTHER" id="PTHR43205">
    <property type="entry name" value="PROSTAGLANDIN REDUCTASE"/>
    <property type="match status" value="1"/>
</dbReference>
<dbReference type="PANTHER" id="PTHR43205:SF7">
    <property type="entry name" value="PROSTAGLANDIN REDUCTASE 1"/>
    <property type="match status" value="1"/>
</dbReference>
<proteinExistence type="predicted"/>
<dbReference type="GO" id="GO:0047522">
    <property type="term" value="F:15-oxoprostaglandin 13-reductase [NAD(P)+] activity"/>
    <property type="evidence" value="ECO:0007669"/>
    <property type="project" value="TreeGrafter"/>
</dbReference>
<dbReference type="Gene3D" id="3.90.180.10">
    <property type="entry name" value="Medium-chain alcohol dehydrogenases, catalytic domain"/>
    <property type="match status" value="1"/>
</dbReference>
<dbReference type="SUPFAM" id="SSF50129">
    <property type="entry name" value="GroES-like"/>
    <property type="match status" value="1"/>
</dbReference>
<evidence type="ECO:0000313" key="1">
    <source>
        <dbReference type="EMBL" id="KAJ8959357.1"/>
    </source>
</evidence>
<gene>
    <name evidence="1" type="ORF">NQ318_022043</name>
</gene>
<dbReference type="InterPro" id="IPR045010">
    <property type="entry name" value="MDR_fam"/>
</dbReference>